<evidence type="ECO:0000256" key="2">
    <source>
        <dbReference type="ARBA" id="ARBA00023136"/>
    </source>
</evidence>
<evidence type="ECO:0000256" key="6">
    <source>
        <dbReference type="SAM" id="MobiDB-lite"/>
    </source>
</evidence>
<evidence type="ECO:0000256" key="5">
    <source>
        <dbReference type="ARBA" id="ARBA00023288"/>
    </source>
</evidence>
<dbReference type="eggNOG" id="KOG0714">
    <property type="taxonomic scope" value="Eukaryota"/>
</dbReference>
<dbReference type="InterPro" id="IPR001623">
    <property type="entry name" value="DnaJ_domain"/>
</dbReference>
<feature type="compositionally biased region" description="Acidic residues" evidence="6">
    <location>
        <begin position="564"/>
        <end position="576"/>
    </location>
</feature>
<dbReference type="EMBL" id="AGNL01004024">
    <property type="protein sequence ID" value="EJK74013.1"/>
    <property type="molecule type" value="Genomic_DNA"/>
</dbReference>
<protein>
    <recommendedName>
        <fullName evidence="8">J domain-containing protein</fullName>
    </recommendedName>
</protein>
<dbReference type="SMART" id="SM00271">
    <property type="entry name" value="DnaJ"/>
    <property type="match status" value="1"/>
</dbReference>
<feature type="region of interest" description="Disordered" evidence="6">
    <location>
        <begin position="420"/>
        <end position="455"/>
    </location>
</feature>
<keyword evidence="2 7" id="KW-0472">Membrane</keyword>
<keyword evidence="10" id="KW-1185">Reference proteome</keyword>
<comment type="caution">
    <text evidence="9">The sequence shown here is derived from an EMBL/GenBank/DDBJ whole genome shotgun (WGS) entry which is preliminary data.</text>
</comment>
<feature type="compositionally biased region" description="Low complexity" evidence="6">
    <location>
        <begin position="546"/>
        <end position="556"/>
    </location>
</feature>
<dbReference type="GO" id="GO:0005737">
    <property type="term" value="C:cytoplasm"/>
    <property type="evidence" value="ECO:0007669"/>
    <property type="project" value="UniProtKB-ARBA"/>
</dbReference>
<feature type="transmembrane region" description="Helical" evidence="7">
    <location>
        <begin position="617"/>
        <end position="641"/>
    </location>
</feature>
<dbReference type="Proteomes" id="UP000266841">
    <property type="component" value="Unassembled WGS sequence"/>
</dbReference>
<dbReference type="AlphaFoldDB" id="K0T5G3"/>
<feature type="region of interest" description="Disordered" evidence="6">
    <location>
        <begin position="546"/>
        <end position="576"/>
    </location>
</feature>
<feature type="compositionally biased region" description="Polar residues" evidence="6">
    <location>
        <begin position="501"/>
        <end position="514"/>
    </location>
</feature>
<evidence type="ECO:0000313" key="10">
    <source>
        <dbReference type="Proteomes" id="UP000266841"/>
    </source>
</evidence>
<sequence>MKTYQLKFLAWTFSAFLPPDDPDAESDAEDYYDLLGVSRSVRPDELKKAYRKKSLQLHPDKLRQRGMKYDGKVITEDEARLRFQTMKQAYDTLSDPKKRQIYDALGHKGMDFVINPSHAYDPHVLMGNLAKSSVFDRTKLMALVCAFFGLVLLQPILICAKVDQMLAEDGQALEGSSWIAIFVPFWLYSIFFAAVLVAGKAWLQLAHWTCFVVGILFLTLRWDEIIDWGYAAVFAPLYLWMVIRIIEAKQGIDEATNDMSRMVTIDYVEKFIINEKEQDEDGNDIEQGDLHRNYNDLNEEERDQINRDYIIVHVPPKTSMPGGDEEEEDELDQIERSPEYQEARARYMEASKSIQRIFLPEIPLIVMVAVQLDLNKGWNWGLTFLPLWIAMVLECCGGCYGFFCMSALAHIEVQEQMEEHMAKQQDEKEAADNEARAKEEAATKAKLDGPLPDVPSMSIAQMREELTLRKIDHTGFCEKSEFTTALQEARDAKSGEDAENAAQSDGTSPVTATETSEDVETAEPAATKADEADGIQIAVAVEQPEPAAVAATTAEASDARSPGGEEDDDDDDDDDDVLKWTRRPLIAGLFVGKLNQVYAAQDELSGGDEATTSFSTFWILFPFLLVAGCFLSCFCCAIFCASDIDSAMSPNQGDDATGDSAEQNAETSGEGDSSQVEAPATVSSPVILTPPTAPVVPFEATSEAKSDDPPEKEDNPDPPTETADADMDDLD</sequence>
<feature type="region of interest" description="Disordered" evidence="6">
    <location>
        <begin position="487"/>
        <end position="531"/>
    </location>
</feature>
<feature type="compositionally biased region" description="Basic and acidic residues" evidence="6">
    <location>
        <begin position="702"/>
        <end position="715"/>
    </location>
</feature>
<evidence type="ECO:0000256" key="7">
    <source>
        <dbReference type="SAM" id="Phobius"/>
    </source>
</evidence>
<dbReference type="SUPFAM" id="SSF46565">
    <property type="entry name" value="Chaperone J-domain"/>
    <property type="match status" value="1"/>
</dbReference>
<gene>
    <name evidence="9" type="ORF">THAOC_04335</name>
</gene>
<evidence type="ECO:0000259" key="8">
    <source>
        <dbReference type="PROSITE" id="PS50076"/>
    </source>
</evidence>
<dbReference type="OrthoDB" id="10250354at2759"/>
<dbReference type="InterPro" id="IPR018253">
    <property type="entry name" value="DnaJ_domain_CS"/>
</dbReference>
<feature type="transmembrane region" description="Helical" evidence="7">
    <location>
        <begin position="178"/>
        <end position="198"/>
    </location>
</feature>
<evidence type="ECO:0000256" key="1">
    <source>
        <dbReference type="ARBA" id="ARBA00004635"/>
    </source>
</evidence>
<feature type="transmembrane region" description="Helical" evidence="7">
    <location>
        <begin position="140"/>
        <end position="158"/>
    </location>
</feature>
<evidence type="ECO:0000256" key="3">
    <source>
        <dbReference type="ARBA" id="ARBA00023139"/>
    </source>
</evidence>
<dbReference type="InterPro" id="IPR036869">
    <property type="entry name" value="J_dom_sf"/>
</dbReference>
<feature type="domain" description="J" evidence="8">
    <location>
        <begin position="30"/>
        <end position="106"/>
    </location>
</feature>
<comment type="subcellular location">
    <subcellularLocation>
        <location evidence="1">Membrane</location>
        <topology evidence="1">Lipid-anchor</topology>
    </subcellularLocation>
</comment>
<dbReference type="InterPro" id="IPR051434">
    <property type="entry name" value="DnaJ_C_subfamily_member5"/>
</dbReference>
<dbReference type="Gene3D" id="1.10.287.110">
    <property type="entry name" value="DnaJ domain"/>
    <property type="match status" value="1"/>
</dbReference>
<accession>K0T5G3</accession>
<dbReference type="PANTHER" id="PTHR44027">
    <property type="entry name" value="DNAJ HOMOLOG SUBFAMILY C MEMBER 5 HOMOLOG"/>
    <property type="match status" value="1"/>
</dbReference>
<keyword evidence="4" id="KW-0143">Chaperone</keyword>
<feature type="transmembrane region" description="Helical" evidence="7">
    <location>
        <begin position="384"/>
        <end position="411"/>
    </location>
</feature>
<feature type="compositionally biased region" description="Basic and acidic residues" evidence="6">
    <location>
        <begin position="420"/>
        <end position="447"/>
    </location>
</feature>
<proteinExistence type="predicted"/>
<dbReference type="PROSITE" id="PS00636">
    <property type="entry name" value="DNAJ_1"/>
    <property type="match status" value="1"/>
</dbReference>
<dbReference type="PRINTS" id="PR00625">
    <property type="entry name" value="JDOMAIN"/>
</dbReference>
<dbReference type="GO" id="GO:0016020">
    <property type="term" value="C:membrane"/>
    <property type="evidence" value="ECO:0007669"/>
    <property type="project" value="UniProtKB-SubCell"/>
</dbReference>
<keyword evidence="7" id="KW-1133">Transmembrane helix</keyword>
<feature type="transmembrane region" description="Helical" evidence="7">
    <location>
        <begin position="354"/>
        <end position="372"/>
    </location>
</feature>
<evidence type="ECO:0000256" key="4">
    <source>
        <dbReference type="ARBA" id="ARBA00023186"/>
    </source>
</evidence>
<feature type="transmembrane region" description="Helical" evidence="7">
    <location>
        <begin position="228"/>
        <end position="246"/>
    </location>
</feature>
<keyword evidence="7" id="KW-0812">Transmembrane</keyword>
<dbReference type="CDD" id="cd06257">
    <property type="entry name" value="DnaJ"/>
    <property type="match status" value="1"/>
</dbReference>
<name>K0T5G3_THAOC</name>
<dbReference type="PROSITE" id="PS50076">
    <property type="entry name" value="DNAJ_2"/>
    <property type="match status" value="1"/>
</dbReference>
<dbReference type="OMA" id="INPSHAY"/>
<keyword evidence="3" id="KW-0564">Palmitate</keyword>
<dbReference type="PANTHER" id="PTHR44027:SF7">
    <property type="entry name" value="DNAJ HOMOLOG SUBFAMILY C MEMBER 5 HOMOLOG"/>
    <property type="match status" value="1"/>
</dbReference>
<dbReference type="Pfam" id="PF00226">
    <property type="entry name" value="DnaJ"/>
    <property type="match status" value="1"/>
</dbReference>
<organism evidence="9 10">
    <name type="scientific">Thalassiosira oceanica</name>
    <name type="common">Marine diatom</name>
    <dbReference type="NCBI Taxonomy" id="159749"/>
    <lineage>
        <taxon>Eukaryota</taxon>
        <taxon>Sar</taxon>
        <taxon>Stramenopiles</taxon>
        <taxon>Ochrophyta</taxon>
        <taxon>Bacillariophyta</taxon>
        <taxon>Coscinodiscophyceae</taxon>
        <taxon>Thalassiosirophycidae</taxon>
        <taxon>Thalassiosirales</taxon>
        <taxon>Thalassiosiraceae</taxon>
        <taxon>Thalassiosira</taxon>
    </lineage>
</organism>
<reference evidence="9 10" key="1">
    <citation type="journal article" date="2012" name="Genome Biol.">
        <title>Genome and low-iron response of an oceanic diatom adapted to chronic iron limitation.</title>
        <authorList>
            <person name="Lommer M."/>
            <person name="Specht M."/>
            <person name="Roy A.S."/>
            <person name="Kraemer L."/>
            <person name="Andreson R."/>
            <person name="Gutowska M.A."/>
            <person name="Wolf J."/>
            <person name="Bergner S.V."/>
            <person name="Schilhabel M.B."/>
            <person name="Klostermeier U.C."/>
            <person name="Beiko R.G."/>
            <person name="Rosenstiel P."/>
            <person name="Hippler M."/>
            <person name="Laroche J."/>
        </authorList>
    </citation>
    <scope>NUCLEOTIDE SEQUENCE [LARGE SCALE GENOMIC DNA]</scope>
    <source>
        <strain evidence="9 10">CCMP1005</strain>
    </source>
</reference>
<feature type="compositionally biased region" description="Polar residues" evidence="6">
    <location>
        <begin position="650"/>
        <end position="686"/>
    </location>
</feature>
<feature type="transmembrane region" description="Helical" evidence="7">
    <location>
        <begin position="205"/>
        <end position="222"/>
    </location>
</feature>
<feature type="region of interest" description="Disordered" evidence="6">
    <location>
        <begin position="650"/>
        <end position="731"/>
    </location>
</feature>
<keyword evidence="5" id="KW-0449">Lipoprotein</keyword>
<evidence type="ECO:0000313" key="9">
    <source>
        <dbReference type="EMBL" id="EJK74013.1"/>
    </source>
</evidence>